<protein>
    <submittedName>
        <fullName evidence="8">HAMP domain-containing protein</fullName>
    </submittedName>
</protein>
<feature type="domain" description="HAMP" evidence="7">
    <location>
        <begin position="236"/>
        <end position="282"/>
    </location>
</feature>
<evidence type="ECO:0000313" key="8">
    <source>
        <dbReference type="EMBL" id="TXC66238.1"/>
    </source>
</evidence>
<keyword evidence="4" id="KW-0807">Transducer</keyword>
<dbReference type="InterPro" id="IPR051310">
    <property type="entry name" value="MCP_chemotaxis"/>
</dbReference>
<reference evidence="8 9" key="1">
    <citation type="submission" date="2019-08" db="EMBL/GenBank/DDBJ databases">
        <authorList>
            <person name="Khan S.A."/>
            <person name="Jeon C.O."/>
            <person name="Jeong S.E."/>
        </authorList>
    </citation>
    <scope>NUCLEOTIDE SEQUENCE [LARGE SCALE GENOMIC DNA]</scope>
    <source>
        <strain evidence="9">IMCC1728</strain>
    </source>
</reference>
<name>A0A5C6U3L5_9BURK</name>
<dbReference type="PROSITE" id="PS50111">
    <property type="entry name" value="CHEMOTAXIS_TRANSDUC_2"/>
    <property type="match status" value="1"/>
</dbReference>
<dbReference type="InterPro" id="IPR004090">
    <property type="entry name" value="Chemotax_Me-accpt_rcpt"/>
</dbReference>
<evidence type="ECO:0000256" key="2">
    <source>
        <dbReference type="ARBA" id="ARBA00022481"/>
    </source>
</evidence>
<evidence type="ECO:0000256" key="3">
    <source>
        <dbReference type="ARBA" id="ARBA00029447"/>
    </source>
</evidence>
<evidence type="ECO:0000256" key="5">
    <source>
        <dbReference type="SAM" id="Phobius"/>
    </source>
</evidence>
<dbReference type="FunFam" id="1.10.287.950:FF:000001">
    <property type="entry name" value="Methyl-accepting chemotaxis sensory transducer"/>
    <property type="match status" value="1"/>
</dbReference>
<comment type="subcellular location">
    <subcellularLocation>
        <location evidence="1">Membrane</location>
    </subcellularLocation>
</comment>
<dbReference type="InterPro" id="IPR004089">
    <property type="entry name" value="MCPsignal_dom"/>
</dbReference>
<dbReference type="SMART" id="SM00283">
    <property type="entry name" value="MA"/>
    <property type="match status" value="1"/>
</dbReference>
<evidence type="ECO:0000259" key="7">
    <source>
        <dbReference type="PROSITE" id="PS50885"/>
    </source>
</evidence>
<evidence type="ECO:0000259" key="6">
    <source>
        <dbReference type="PROSITE" id="PS50111"/>
    </source>
</evidence>
<dbReference type="Pfam" id="PF00672">
    <property type="entry name" value="HAMP"/>
    <property type="match status" value="1"/>
</dbReference>
<dbReference type="SUPFAM" id="SSF58104">
    <property type="entry name" value="Methyl-accepting chemotaxis protein (MCP) signaling domain"/>
    <property type="match status" value="1"/>
</dbReference>
<dbReference type="InterPro" id="IPR003660">
    <property type="entry name" value="HAMP_dom"/>
</dbReference>
<sequence length="533" mass="56329">MRKLEQLDARLGVELGTDKLLTALKTVSPAVAAGDWLKTHEAYTARVEAAIALLTQAADGSNLTLDPDLDSYYLMDSVTATLPAMIEATAKLNDAARAVARGVTASQALVHEMTRAEALSDFGDDRWAAAMPKVYSLRPEFKSELGDEPVRHALHAFHELATSLTAEDAKLAAASVVIDGLRDVQLKSLDKLDRLLEARRSAMETQRAWVGAVVLLSLVTAVYLFYSFYLVTHGGLREVQKHLEAMTAGDLTTSPRPWGRDEAARLMGSLADMQHSLRGIVDKVRGASDNIVHSTAEISDGAMDLSARTEQAAASLQQSAAAMDEISSTVKATSDQAQEAAGIARSNAQRAERGGDIIGTMVETMQGIHASSSKIGDIIGVIDGIAFQTNILALNAAVEAARAGEAGRGFAVVASEVRALAQRSAAAAREIKGLITASVEQVDHGAKIVRNAGDTIGQIVHSAHEVNKLLADIANGANEQATGVGQTTQAVQDLDGMTQQNAALVEQTAAAATSLKEQALKLAEEVSRFRLPA</sequence>
<keyword evidence="2" id="KW-0488">Methylation</keyword>
<dbReference type="PROSITE" id="PS50885">
    <property type="entry name" value="HAMP"/>
    <property type="match status" value="1"/>
</dbReference>
<dbReference type="Pfam" id="PF00015">
    <property type="entry name" value="MCPsignal"/>
    <property type="match status" value="1"/>
</dbReference>
<keyword evidence="5" id="KW-0472">Membrane</keyword>
<dbReference type="Gene3D" id="1.10.287.950">
    <property type="entry name" value="Methyl-accepting chemotaxis protein"/>
    <property type="match status" value="1"/>
</dbReference>
<organism evidence="8 9">
    <name type="scientific">Piscinibacter aquaticus</name>
    <dbReference type="NCBI Taxonomy" id="392597"/>
    <lineage>
        <taxon>Bacteria</taxon>
        <taxon>Pseudomonadati</taxon>
        <taxon>Pseudomonadota</taxon>
        <taxon>Betaproteobacteria</taxon>
        <taxon>Burkholderiales</taxon>
        <taxon>Sphaerotilaceae</taxon>
        <taxon>Piscinibacter</taxon>
    </lineage>
</organism>
<dbReference type="EMBL" id="VOPW01000001">
    <property type="protein sequence ID" value="TXC66238.1"/>
    <property type="molecule type" value="Genomic_DNA"/>
</dbReference>
<keyword evidence="9" id="KW-1185">Reference proteome</keyword>
<evidence type="ECO:0000256" key="4">
    <source>
        <dbReference type="PROSITE-ProRule" id="PRU00284"/>
    </source>
</evidence>
<feature type="domain" description="Methyl-accepting transducer" evidence="6">
    <location>
        <begin position="287"/>
        <end position="516"/>
    </location>
</feature>
<keyword evidence="5" id="KW-0812">Transmembrane</keyword>
<dbReference type="SMART" id="SM00304">
    <property type="entry name" value="HAMP"/>
    <property type="match status" value="1"/>
</dbReference>
<gene>
    <name evidence="8" type="ORF">FSC37_11020</name>
</gene>
<feature type="transmembrane region" description="Helical" evidence="5">
    <location>
        <begin position="208"/>
        <end position="231"/>
    </location>
</feature>
<comment type="similarity">
    <text evidence="3">Belongs to the methyl-accepting chemotaxis (MCP) protein family.</text>
</comment>
<dbReference type="GO" id="GO:0006935">
    <property type="term" value="P:chemotaxis"/>
    <property type="evidence" value="ECO:0007669"/>
    <property type="project" value="InterPro"/>
</dbReference>
<dbReference type="PRINTS" id="PR00260">
    <property type="entry name" value="CHEMTRNSDUCR"/>
</dbReference>
<dbReference type="PANTHER" id="PTHR43531:SF14">
    <property type="entry name" value="METHYL-ACCEPTING CHEMOTAXIS PROTEIN I-RELATED"/>
    <property type="match status" value="1"/>
</dbReference>
<dbReference type="GO" id="GO:0007165">
    <property type="term" value="P:signal transduction"/>
    <property type="evidence" value="ECO:0007669"/>
    <property type="project" value="UniProtKB-KW"/>
</dbReference>
<evidence type="ECO:0000256" key="1">
    <source>
        <dbReference type="ARBA" id="ARBA00004370"/>
    </source>
</evidence>
<accession>A0A5C6U3L5</accession>
<dbReference type="GO" id="GO:0004888">
    <property type="term" value="F:transmembrane signaling receptor activity"/>
    <property type="evidence" value="ECO:0007669"/>
    <property type="project" value="InterPro"/>
</dbReference>
<dbReference type="PANTHER" id="PTHR43531">
    <property type="entry name" value="PROTEIN ICFG"/>
    <property type="match status" value="1"/>
</dbReference>
<dbReference type="AlphaFoldDB" id="A0A5C6U3L5"/>
<proteinExistence type="inferred from homology"/>
<dbReference type="GO" id="GO:0005886">
    <property type="term" value="C:plasma membrane"/>
    <property type="evidence" value="ECO:0007669"/>
    <property type="project" value="TreeGrafter"/>
</dbReference>
<dbReference type="CDD" id="cd06225">
    <property type="entry name" value="HAMP"/>
    <property type="match status" value="1"/>
</dbReference>
<evidence type="ECO:0000313" key="9">
    <source>
        <dbReference type="Proteomes" id="UP000321832"/>
    </source>
</evidence>
<dbReference type="Proteomes" id="UP000321832">
    <property type="component" value="Unassembled WGS sequence"/>
</dbReference>
<comment type="caution">
    <text evidence="8">The sequence shown here is derived from an EMBL/GenBank/DDBJ whole genome shotgun (WGS) entry which is preliminary data.</text>
</comment>
<keyword evidence="5" id="KW-1133">Transmembrane helix</keyword>